<evidence type="ECO:0000256" key="16">
    <source>
        <dbReference type="ARBA" id="ARBA00023201"/>
    </source>
</evidence>
<keyword evidence="16" id="KW-0739">Sodium transport</keyword>
<dbReference type="Gene3D" id="2.70.150.10">
    <property type="entry name" value="Calcium-transporting ATPase, cytoplasmic transduction domain A"/>
    <property type="match status" value="1"/>
</dbReference>
<dbReference type="GO" id="GO:0008554">
    <property type="term" value="F:P-type sodium transporter activity"/>
    <property type="evidence" value="ECO:0007669"/>
    <property type="project" value="UniProtKB-EC"/>
</dbReference>
<evidence type="ECO:0000256" key="11">
    <source>
        <dbReference type="ARBA" id="ARBA00022967"/>
    </source>
</evidence>
<dbReference type="GO" id="GO:0016887">
    <property type="term" value="F:ATP hydrolysis activity"/>
    <property type="evidence" value="ECO:0007669"/>
    <property type="project" value="InterPro"/>
</dbReference>
<keyword evidence="10" id="KW-0460">Magnesium</keyword>
<dbReference type="FunFam" id="1.20.1110.10:FF:000015">
    <property type="entry name" value="Sodium ion P-type ATPase"/>
    <property type="match status" value="1"/>
</dbReference>
<feature type="transmembrane region" description="Helical" evidence="22">
    <location>
        <begin position="812"/>
        <end position="832"/>
    </location>
</feature>
<evidence type="ECO:0000256" key="1">
    <source>
        <dbReference type="ARBA" id="ARBA00001946"/>
    </source>
</evidence>
<dbReference type="Gene3D" id="3.40.1110.10">
    <property type="entry name" value="Calcium-transporting ATPase, cytoplasmic domain N"/>
    <property type="match status" value="1"/>
</dbReference>
<dbReference type="Proteomes" id="UP000045706">
    <property type="component" value="Unassembled WGS sequence"/>
</dbReference>
<keyword evidence="4" id="KW-1003">Cell membrane</keyword>
<evidence type="ECO:0000256" key="10">
    <source>
        <dbReference type="ARBA" id="ARBA00022842"/>
    </source>
</evidence>
<comment type="subcellular location">
    <subcellularLocation>
        <location evidence="2">Cell membrane</location>
        <topology evidence="2">Multi-pass membrane protein</topology>
    </subcellularLocation>
</comment>
<keyword evidence="9" id="KW-0067">ATP-binding</keyword>
<dbReference type="InterPro" id="IPR004014">
    <property type="entry name" value="ATPase_P-typ_cation-transptr_N"/>
</dbReference>
<evidence type="ECO:0000256" key="7">
    <source>
        <dbReference type="ARBA" id="ARBA00022723"/>
    </source>
</evidence>
<dbReference type="Gene3D" id="3.40.50.1000">
    <property type="entry name" value="HAD superfamily/HAD-like"/>
    <property type="match status" value="1"/>
</dbReference>
<dbReference type="AlphaFoldDB" id="A0A0G4MB05"/>
<dbReference type="InterPro" id="IPR059000">
    <property type="entry name" value="ATPase_P-type_domA"/>
</dbReference>
<feature type="transmembrane region" description="Helical" evidence="22">
    <location>
        <begin position="673"/>
        <end position="690"/>
    </location>
</feature>
<dbReference type="PRINTS" id="PR00119">
    <property type="entry name" value="CATATPASE"/>
</dbReference>
<evidence type="ECO:0000256" key="9">
    <source>
        <dbReference type="ARBA" id="ARBA00022840"/>
    </source>
</evidence>
<evidence type="ECO:0000256" key="5">
    <source>
        <dbReference type="ARBA" id="ARBA00022553"/>
    </source>
</evidence>
<dbReference type="InterPro" id="IPR001757">
    <property type="entry name" value="P_typ_ATPase"/>
</dbReference>
<evidence type="ECO:0000256" key="6">
    <source>
        <dbReference type="ARBA" id="ARBA00022692"/>
    </source>
</evidence>
<feature type="domain" description="Cation-transporting P-type ATPase N-terminal" evidence="23">
    <location>
        <begin position="89"/>
        <end position="163"/>
    </location>
</feature>
<proteinExistence type="inferred from homology"/>
<evidence type="ECO:0000259" key="23">
    <source>
        <dbReference type="SMART" id="SM00831"/>
    </source>
</evidence>
<dbReference type="GO" id="GO:0005524">
    <property type="term" value="F:ATP binding"/>
    <property type="evidence" value="ECO:0007669"/>
    <property type="project" value="UniProtKB-KW"/>
</dbReference>
<feature type="transmembrane region" description="Helical" evidence="22">
    <location>
        <begin position="167"/>
        <end position="183"/>
    </location>
</feature>
<dbReference type="EC" id="7.2.2.3" evidence="18"/>
<dbReference type="InterPro" id="IPR036412">
    <property type="entry name" value="HAD-like_sf"/>
</dbReference>
<keyword evidence="7" id="KW-0479">Metal-binding</keyword>
<keyword evidence="13" id="KW-0915">Sodium</keyword>
<feature type="transmembrane region" description="Helical" evidence="22">
    <location>
        <begin position="844"/>
        <end position="861"/>
    </location>
</feature>
<dbReference type="InterPro" id="IPR006068">
    <property type="entry name" value="ATPase_P-typ_cation-transptr_C"/>
</dbReference>
<dbReference type="InterPro" id="IPR023298">
    <property type="entry name" value="ATPase_P-typ_TM_dom_sf"/>
</dbReference>
<evidence type="ECO:0000256" key="3">
    <source>
        <dbReference type="ARBA" id="ARBA00022448"/>
    </source>
</evidence>
<organism evidence="24 25">
    <name type="scientific">Verticillium longisporum</name>
    <name type="common">Verticillium dahliae var. longisporum</name>
    <dbReference type="NCBI Taxonomy" id="100787"/>
    <lineage>
        <taxon>Eukaryota</taxon>
        <taxon>Fungi</taxon>
        <taxon>Dikarya</taxon>
        <taxon>Ascomycota</taxon>
        <taxon>Pezizomycotina</taxon>
        <taxon>Sordariomycetes</taxon>
        <taxon>Hypocreomycetidae</taxon>
        <taxon>Glomerellales</taxon>
        <taxon>Plectosphaerellaceae</taxon>
        <taxon>Verticillium</taxon>
    </lineage>
</organism>
<evidence type="ECO:0000256" key="18">
    <source>
        <dbReference type="ARBA" id="ARBA00035029"/>
    </source>
</evidence>
<dbReference type="SUPFAM" id="SSF81653">
    <property type="entry name" value="Calcium ATPase, transduction domain A"/>
    <property type="match status" value="1"/>
</dbReference>
<dbReference type="PANTHER" id="PTHR42861">
    <property type="entry name" value="CALCIUM-TRANSPORTING ATPASE"/>
    <property type="match status" value="1"/>
</dbReference>
<reference evidence="25" key="1">
    <citation type="submission" date="2015-05" db="EMBL/GenBank/DDBJ databases">
        <authorList>
            <person name="Fogelqvist Johan"/>
        </authorList>
    </citation>
    <scope>NUCLEOTIDE SEQUENCE [LARGE SCALE GENOMIC DNA]</scope>
</reference>
<feature type="region of interest" description="Disordered" evidence="21">
    <location>
        <begin position="1"/>
        <end position="35"/>
    </location>
</feature>
<dbReference type="GO" id="GO:0046872">
    <property type="term" value="F:metal ion binding"/>
    <property type="evidence" value="ECO:0007669"/>
    <property type="project" value="UniProtKB-KW"/>
</dbReference>
<evidence type="ECO:0000256" key="15">
    <source>
        <dbReference type="ARBA" id="ARBA00023136"/>
    </source>
</evidence>
<evidence type="ECO:0000256" key="22">
    <source>
        <dbReference type="SAM" id="Phobius"/>
    </source>
</evidence>
<protein>
    <recommendedName>
        <fullName evidence="18">P-type Na(+) transporter</fullName>
        <ecNumber evidence="18">7.2.2.3</ecNumber>
    </recommendedName>
</protein>
<dbReference type="SUPFAM" id="SSF56784">
    <property type="entry name" value="HAD-like"/>
    <property type="match status" value="1"/>
</dbReference>
<evidence type="ECO:0000256" key="2">
    <source>
        <dbReference type="ARBA" id="ARBA00004651"/>
    </source>
</evidence>
<dbReference type="Pfam" id="PF00690">
    <property type="entry name" value="Cation_ATPase_N"/>
    <property type="match status" value="1"/>
</dbReference>
<dbReference type="PRINTS" id="PR00120">
    <property type="entry name" value="HATPASE"/>
</dbReference>
<sequence length="886" mass="96428">MGETDATRNGHNYDSAEPAAEQDDPSNGIGGFNEKPPIITAISTAITSTTSATYLKDSHTVEQQQKEHQLVERLQQEKGPEHQHDALRPVHCIPIDSLRNTWQTDLENGLSKSEAAARLERDGPNALEGAKGLSVWEILMRQISNSLTLVLVIVMILSFAIKDYIEGGVITAVIVLNIVVGFVQDYRAEQTIQSLYALSAPTCKVVRDGNIESVKAETLVKGDLVMISVGDVVPADLRLLDGINLSSDEALLTGESLPTSKHPEAIFHDADLPLGDRLNMVYSATTITRGRARGLVAAIGADTEVGKIAAMLRTTRKKVEGASLPARAWYRFKDGAKSILGLVGTPLQVKLSKFALLLFGLAILLAIIGKADVVQGDNSRLVSEFPFDSSVKMMSVVYEASKVRNIYTKGAVEVMIARLNETEEVKARIAAKADELASEGLRVLCVGSRSLSDDEDASKREETEKGLRFLGLAGLYDPPRVETLGAVKKCKTAGISVHMATGDHIKTATAIAYEVGILQGGEGDWAVMPASRFDSMSEQEIDSLESLPLVLARCSPLTKVRMLEAMHRRKAFCIMTGDGVNDSPALKKADVGIAMGKRGSDVAKEAADMVLTDDNFSSIVTAIQQGRRLFDNIQKFLLHLLISNIAQVFLLLIGLVFQDDSGTSIFPLSPIEILWANLITSSFLAIGLGLEEAQPDILYRKPHDLRVGVFTFDLVRDKMIYGVCMGSLCLAAFASVTYGPGGGDLGHGCNEGYNPSCDVAFRARSTTFSTLSFLLLVTSWEVKHFQRSLFNMEPESHSGPLSVFKTVWKNRFLFWAVMGGFVMTFPVVYIPVINHAVFKHTGITWEWGIVAGCVVVYIALFETWKAIKRKLGLGVQVSLPPPEDQV</sequence>
<dbReference type="GO" id="GO:0005886">
    <property type="term" value="C:plasma membrane"/>
    <property type="evidence" value="ECO:0007669"/>
    <property type="project" value="UniProtKB-SubCell"/>
</dbReference>
<dbReference type="InterPro" id="IPR006414">
    <property type="entry name" value="P-type_ATPase_IID"/>
</dbReference>
<gene>
    <name evidence="24" type="ORF">BN1723_014476</name>
</gene>
<dbReference type="InterPro" id="IPR023299">
    <property type="entry name" value="ATPase_P-typ_cyto_dom_N"/>
</dbReference>
<dbReference type="Pfam" id="PF13246">
    <property type="entry name" value="Cation_ATPase"/>
    <property type="match status" value="1"/>
</dbReference>
<dbReference type="EMBL" id="CVQI01023558">
    <property type="protein sequence ID" value="CRK31301.1"/>
    <property type="molecule type" value="Genomic_DNA"/>
</dbReference>
<comment type="catalytic activity">
    <reaction evidence="19">
        <text>K(+)(in) + ATP + H2O = K(+)(out) + ADP + phosphate + H(+)</text>
        <dbReference type="Rhea" id="RHEA:75815"/>
        <dbReference type="ChEBI" id="CHEBI:15377"/>
        <dbReference type="ChEBI" id="CHEBI:15378"/>
        <dbReference type="ChEBI" id="CHEBI:29103"/>
        <dbReference type="ChEBI" id="CHEBI:30616"/>
        <dbReference type="ChEBI" id="CHEBI:43474"/>
        <dbReference type="ChEBI" id="CHEBI:456216"/>
    </reaction>
</comment>
<dbReference type="SMART" id="SM00831">
    <property type="entry name" value="Cation_ATPase_N"/>
    <property type="match status" value="1"/>
</dbReference>
<dbReference type="InterPro" id="IPR023214">
    <property type="entry name" value="HAD_sf"/>
</dbReference>
<evidence type="ECO:0000313" key="25">
    <source>
        <dbReference type="Proteomes" id="UP000045706"/>
    </source>
</evidence>
<dbReference type="SUPFAM" id="SSF81665">
    <property type="entry name" value="Calcium ATPase, transmembrane domain M"/>
    <property type="match status" value="2"/>
</dbReference>
<evidence type="ECO:0000256" key="13">
    <source>
        <dbReference type="ARBA" id="ARBA00023053"/>
    </source>
</evidence>
<dbReference type="Pfam" id="PF00122">
    <property type="entry name" value="E1-E2_ATPase"/>
    <property type="match status" value="1"/>
</dbReference>
<evidence type="ECO:0000256" key="17">
    <source>
        <dbReference type="ARBA" id="ARBA00035017"/>
    </source>
</evidence>
<keyword evidence="14" id="KW-0406">Ion transport</keyword>
<evidence type="ECO:0000256" key="4">
    <source>
        <dbReference type="ARBA" id="ARBA00022475"/>
    </source>
</evidence>
<keyword evidence="12 22" id="KW-1133">Transmembrane helix</keyword>
<feature type="transmembrane region" description="Helical" evidence="22">
    <location>
        <begin position="143"/>
        <end position="161"/>
    </location>
</feature>
<dbReference type="InterPro" id="IPR008250">
    <property type="entry name" value="ATPase_P-typ_transduc_dom_A_sf"/>
</dbReference>
<evidence type="ECO:0000256" key="20">
    <source>
        <dbReference type="ARBA" id="ARBA00049499"/>
    </source>
</evidence>
<keyword evidence="15 22" id="KW-0472">Membrane</keyword>
<evidence type="ECO:0000256" key="8">
    <source>
        <dbReference type="ARBA" id="ARBA00022741"/>
    </source>
</evidence>
<comment type="catalytic activity">
    <reaction evidence="20">
        <text>Na(+)(in) + ATP + H2O = Na(+)(out) + ADP + phosphate + H(+)</text>
        <dbReference type="Rhea" id="RHEA:14633"/>
        <dbReference type="ChEBI" id="CHEBI:15377"/>
        <dbReference type="ChEBI" id="CHEBI:15378"/>
        <dbReference type="ChEBI" id="CHEBI:29101"/>
        <dbReference type="ChEBI" id="CHEBI:30616"/>
        <dbReference type="ChEBI" id="CHEBI:43474"/>
        <dbReference type="ChEBI" id="CHEBI:456216"/>
        <dbReference type="EC" id="7.2.2.3"/>
    </reaction>
    <physiologicalReaction direction="left-to-right" evidence="20">
        <dbReference type="Rhea" id="RHEA:14634"/>
    </physiologicalReaction>
</comment>
<keyword evidence="11" id="KW-1278">Translocase</keyword>
<comment type="similarity">
    <text evidence="17">Belongs to the cation transport ATPase (P-type) (TC 3.A.3) family. Type IID subfamily.</text>
</comment>
<dbReference type="Pfam" id="PF08282">
    <property type="entry name" value="Hydrolase_3"/>
    <property type="match status" value="1"/>
</dbReference>
<evidence type="ECO:0000256" key="14">
    <source>
        <dbReference type="ARBA" id="ARBA00023065"/>
    </source>
</evidence>
<keyword evidence="5" id="KW-0597">Phosphoprotein</keyword>
<dbReference type="Pfam" id="PF00689">
    <property type="entry name" value="Cation_ATPase_C"/>
    <property type="match status" value="1"/>
</dbReference>
<evidence type="ECO:0000313" key="24">
    <source>
        <dbReference type="EMBL" id="CRK31301.1"/>
    </source>
</evidence>
<feature type="transmembrane region" description="Helical" evidence="22">
    <location>
        <begin position="759"/>
        <end position="782"/>
    </location>
</feature>
<dbReference type="FunFam" id="2.70.150.10:FF:000160">
    <property type="entry name" value="Sarcoplasmic/endoplasmic reticulum calcium ATPase 1"/>
    <property type="match status" value="1"/>
</dbReference>
<feature type="transmembrane region" description="Helical" evidence="22">
    <location>
        <begin position="636"/>
        <end position="657"/>
    </location>
</feature>
<accession>A0A0G4MB05</accession>
<evidence type="ECO:0000256" key="19">
    <source>
        <dbReference type="ARBA" id="ARBA00048599"/>
    </source>
</evidence>
<keyword evidence="8" id="KW-0547">Nucleotide-binding</keyword>
<evidence type="ECO:0000256" key="12">
    <source>
        <dbReference type="ARBA" id="ARBA00022989"/>
    </source>
</evidence>
<feature type="transmembrane region" description="Helical" evidence="22">
    <location>
        <begin position="719"/>
        <end position="739"/>
    </location>
</feature>
<dbReference type="NCBIfam" id="TIGR01523">
    <property type="entry name" value="ATPase-IID_K-Na"/>
    <property type="match status" value="1"/>
</dbReference>
<dbReference type="Gene3D" id="1.20.1110.10">
    <property type="entry name" value="Calcium-transporting ATPase, transmembrane domain"/>
    <property type="match status" value="2"/>
</dbReference>
<dbReference type="NCBIfam" id="TIGR01494">
    <property type="entry name" value="ATPase_P-type"/>
    <property type="match status" value="2"/>
</dbReference>
<keyword evidence="6 22" id="KW-0812">Transmembrane</keyword>
<dbReference type="FunFam" id="3.40.50.1000:FF:000193">
    <property type="entry name" value="Plasma membrane calcium-transporting ATPase 2"/>
    <property type="match status" value="1"/>
</dbReference>
<evidence type="ECO:0000256" key="21">
    <source>
        <dbReference type="SAM" id="MobiDB-lite"/>
    </source>
</evidence>
<name>A0A0G4MB05_VERLO</name>
<keyword evidence="3" id="KW-0813">Transport</keyword>
<comment type="cofactor">
    <cofactor evidence="1">
        <name>Mg(2+)</name>
        <dbReference type="ChEBI" id="CHEBI:18420"/>
    </cofactor>
</comment>